<organism evidence="2 3">
    <name type="scientific">Exophiala mesophila</name>
    <name type="common">Black yeast-like fungus</name>
    <dbReference type="NCBI Taxonomy" id="212818"/>
    <lineage>
        <taxon>Eukaryota</taxon>
        <taxon>Fungi</taxon>
        <taxon>Dikarya</taxon>
        <taxon>Ascomycota</taxon>
        <taxon>Pezizomycotina</taxon>
        <taxon>Eurotiomycetes</taxon>
        <taxon>Chaetothyriomycetidae</taxon>
        <taxon>Chaetothyriales</taxon>
        <taxon>Herpotrichiellaceae</taxon>
        <taxon>Exophiala</taxon>
    </lineage>
</organism>
<sequence length="328" mass="36397">MNATIPTRVLIISDTHGEDFDSNTRPHQRADVVLHCGDLTDGSKLEEFRTALNMLRSIDAPLKLIIPGNHDFTMDHDAFTRKVAEAEPPLNPELVAQEYGRVGQAQQLFDDAKDQGIVFLHEGTHQFTPNNGAMLTIYASPYTPALGAWGFQYHPNHGRRFDIQEGTDIVMTHGPPKGIMDFTSSRERAGCADLFAAVAQARPRVHCFGHIHEGWGAKLVTWKDSGINEPSHFTSIDNNNSSVIENLNTLKKTKFDSDQIVEEKQAKVEQLRQHRCASTSHCAQDELPLQAGCQTLFINAAIMGDGGIVQRPWLVDIELPKANAREEA</sequence>
<dbReference type="EMBL" id="NAJM01000025">
    <property type="protein sequence ID" value="RVX70067.1"/>
    <property type="molecule type" value="Genomic_DNA"/>
</dbReference>
<evidence type="ECO:0000259" key="1">
    <source>
        <dbReference type="Pfam" id="PF00149"/>
    </source>
</evidence>
<dbReference type="SUPFAM" id="SSF56300">
    <property type="entry name" value="Metallo-dependent phosphatases"/>
    <property type="match status" value="1"/>
</dbReference>
<dbReference type="Proteomes" id="UP000288859">
    <property type="component" value="Unassembled WGS sequence"/>
</dbReference>
<protein>
    <recommendedName>
        <fullName evidence="1">Calcineurin-like phosphoesterase domain-containing protein</fullName>
    </recommendedName>
</protein>
<dbReference type="PANTHER" id="PTHR12905">
    <property type="entry name" value="METALLOPHOSPHOESTERASE"/>
    <property type="match status" value="1"/>
</dbReference>
<comment type="caution">
    <text evidence="2">The sequence shown here is derived from an EMBL/GenBank/DDBJ whole genome shotgun (WGS) entry which is preliminary data.</text>
</comment>
<dbReference type="Pfam" id="PF00149">
    <property type="entry name" value="Metallophos"/>
    <property type="match status" value="1"/>
</dbReference>
<dbReference type="VEuPathDB" id="FungiDB:PV10_08895"/>
<dbReference type="AlphaFoldDB" id="A0A438N313"/>
<gene>
    <name evidence="2" type="ORF">B0A52_06239</name>
</gene>
<dbReference type="OrthoDB" id="630188at2759"/>
<reference evidence="2 3" key="1">
    <citation type="submission" date="2017-03" db="EMBL/GenBank/DDBJ databases">
        <title>Genomes of endolithic fungi from Antarctica.</title>
        <authorList>
            <person name="Coleine C."/>
            <person name="Masonjones S."/>
            <person name="Stajich J.E."/>
        </authorList>
    </citation>
    <scope>NUCLEOTIDE SEQUENCE [LARGE SCALE GENOMIC DNA]</scope>
    <source>
        <strain evidence="2 3">CCFEE 6314</strain>
    </source>
</reference>
<evidence type="ECO:0000313" key="2">
    <source>
        <dbReference type="EMBL" id="RVX70067.1"/>
    </source>
</evidence>
<dbReference type="InterPro" id="IPR004843">
    <property type="entry name" value="Calcineurin-like_PHP"/>
</dbReference>
<dbReference type="GO" id="GO:0016787">
    <property type="term" value="F:hydrolase activity"/>
    <property type="evidence" value="ECO:0007669"/>
    <property type="project" value="InterPro"/>
</dbReference>
<name>A0A438N313_EXOME</name>
<dbReference type="InterPro" id="IPR029052">
    <property type="entry name" value="Metallo-depent_PP-like"/>
</dbReference>
<dbReference type="Gene3D" id="3.60.21.10">
    <property type="match status" value="1"/>
</dbReference>
<dbReference type="CDD" id="cd07379">
    <property type="entry name" value="MPP_239FB"/>
    <property type="match status" value="1"/>
</dbReference>
<accession>A0A438N313</accession>
<feature type="domain" description="Calcineurin-like phosphoesterase" evidence="1">
    <location>
        <begin position="8"/>
        <end position="213"/>
    </location>
</feature>
<proteinExistence type="predicted"/>
<dbReference type="PANTHER" id="PTHR12905:SF0">
    <property type="entry name" value="CALCINEURIN-LIKE PHOSPHOESTERASE DOMAIN-CONTAINING PROTEIN"/>
    <property type="match status" value="1"/>
</dbReference>
<dbReference type="InterPro" id="IPR051693">
    <property type="entry name" value="UPF0046_metallophosphoest"/>
</dbReference>
<evidence type="ECO:0000313" key="3">
    <source>
        <dbReference type="Proteomes" id="UP000288859"/>
    </source>
</evidence>